<dbReference type="Gene3D" id="1.10.510.10">
    <property type="entry name" value="Transferase(Phosphotransferase) domain 1"/>
    <property type="match status" value="2"/>
</dbReference>
<dbReference type="EMBL" id="CP092875">
    <property type="protein sequence ID" value="UYV75929.1"/>
    <property type="molecule type" value="Genomic_DNA"/>
</dbReference>
<dbReference type="CDD" id="cd06618">
    <property type="entry name" value="PKc_MKK7"/>
    <property type="match status" value="1"/>
</dbReference>
<comment type="catalytic activity">
    <reaction evidence="10">
        <text>L-seryl-[protein] + ATP = O-phospho-L-seryl-[protein] + ADP + H(+)</text>
        <dbReference type="Rhea" id="RHEA:17989"/>
        <dbReference type="Rhea" id="RHEA-COMP:9863"/>
        <dbReference type="Rhea" id="RHEA-COMP:11604"/>
        <dbReference type="ChEBI" id="CHEBI:15378"/>
        <dbReference type="ChEBI" id="CHEBI:29999"/>
        <dbReference type="ChEBI" id="CHEBI:30616"/>
        <dbReference type="ChEBI" id="CHEBI:83421"/>
        <dbReference type="ChEBI" id="CHEBI:456216"/>
        <dbReference type="EC" id="2.7.12.2"/>
    </reaction>
</comment>
<evidence type="ECO:0000256" key="3">
    <source>
        <dbReference type="ARBA" id="ARBA00022679"/>
    </source>
</evidence>
<dbReference type="PROSITE" id="PS00108">
    <property type="entry name" value="PROTEIN_KINASE_ST"/>
    <property type="match status" value="2"/>
</dbReference>
<dbReference type="Proteomes" id="UP001235939">
    <property type="component" value="Chromosome 13"/>
</dbReference>
<sequence>MIELGARSKRQFALPQVYRPMEQPAPDSNDWKFQDIMKQANILTLEGEKYEVTQNDFEHLGELGNGTCGHVVKMKHHTSGKVMAVKQMRRSGNREENKRVTMDLAVVLKCGDCPHIVHCYGCLITESDVWICMELMGTCMDRLLRRLREPFPESILGKMAVGTVKALHYLKEKHGVMHRDVKPSNILLDEQGIIKLCDFSISGRLVDSKARTRSAGCAAYLAPERINPPNPEKPDYDIRADVWSLGISLVELATGHFPYRGASTEFEVMTRVLEEDPPQLPAHFSYHFRDFVATCLTKDFRFRPKYNKLLLSPSLHTDSPPCTTSEEALNLYITPSLFCFAMIELGARSKRQFALPQVYRPMEQPAPDSNDWKFQDIMKQANILTLEGETGSTTQWQADLAPKEMATSDMRNRRHVQLLLTWSTNATHPKYEVTQNDFEHLGELGNGTCGHVVKMKHHTSGKVMAVKQMRRSGNREENKRVTMDLAVVLKCGDCPHIVHCYGCLITESDVWICMELMGTCMDRLLRRLREPFPESILGKMAVGTVKALHYLKEKHGVMHRDVKPSNILLDEQGIIKLCDFSISGRLVDSKARTRSAGCAAYLAPERINPPNPEKPDYDIRADVWSLGISLVELATGHFPYRGASTEFEVMTRVLEEDPPQLPAHFSYHFRDFVATCLTKDFRFRPKYNKLLLSPSLHTDSPPCTTSEEALNLYITPSLFCCPVCSPFLLLHRLLLVPYHQATPTERAWMPLACQKTMAAIPHSHLVDWLK</sequence>
<evidence type="ECO:0000256" key="4">
    <source>
        <dbReference type="ARBA" id="ARBA00022741"/>
    </source>
</evidence>
<evidence type="ECO:0000256" key="11">
    <source>
        <dbReference type="ARBA" id="ARBA00049299"/>
    </source>
</evidence>
<evidence type="ECO:0000256" key="2">
    <source>
        <dbReference type="ARBA" id="ARBA00022553"/>
    </source>
</evidence>
<organism evidence="14 15">
    <name type="scientific">Cordylochernes scorpioides</name>
    <dbReference type="NCBI Taxonomy" id="51811"/>
    <lineage>
        <taxon>Eukaryota</taxon>
        <taxon>Metazoa</taxon>
        <taxon>Ecdysozoa</taxon>
        <taxon>Arthropoda</taxon>
        <taxon>Chelicerata</taxon>
        <taxon>Arachnida</taxon>
        <taxon>Pseudoscorpiones</taxon>
        <taxon>Cheliferoidea</taxon>
        <taxon>Chernetidae</taxon>
        <taxon>Cordylochernes</taxon>
    </lineage>
</organism>
<evidence type="ECO:0000256" key="6">
    <source>
        <dbReference type="ARBA" id="ARBA00022840"/>
    </source>
</evidence>
<gene>
    <name evidence="14" type="ORF">LAZ67_13001838</name>
</gene>
<dbReference type="PANTHER" id="PTHR47238:SF2">
    <property type="entry name" value="DUAL SPECIFICITY MITOGEN-ACTIVATED PROTEIN KINASE KINASE HEMIPTEROUS"/>
    <property type="match status" value="1"/>
</dbReference>
<feature type="domain" description="Protein kinase" evidence="13">
    <location>
        <begin position="57"/>
        <end position="315"/>
    </location>
</feature>
<keyword evidence="2" id="KW-0597">Phosphoprotein</keyword>
<keyword evidence="4" id="KW-0547">Nucleotide-binding</keyword>
<dbReference type="InterPro" id="IPR008271">
    <property type="entry name" value="Ser/Thr_kinase_AS"/>
</dbReference>
<keyword evidence="1" id="KW-0723">Serine/threonine-protein kinase</keyword>
<dbReference type="SMART" id="SM00220">
    <property type="entry name" value="S_TKc"/>
    <property type="match status" value="2"/>
</dbReference>
<keyword evidence="7" id="KW-0829">Tyrosine-protein kinase</keyword>
<dbReference type="Pfam" id="PF00069">
    <property type="entry name" value="Pkinase"/>
    <property type="match status" value="2"/>
</dbReference>
<proteinExistence type="inferred from homology"/>
<evidence type="ECO:0000256" key="10">
    <source>
        <dbReference type="ARBA" id="ARBA00049014"/>
    </source>
</evidence>
<evidence type="ECO:0000313" key="14">
    <source>
        <dbReference type="EMBL" id="UYV75929.1"/>
    </source>
</evidence>
<keyword evidence="6" id="KW-0067">ATP-binding</keyword>
<evidence type="ECO:0000256" key="12">
    <source>
        <dbReference type="ARBA" id="ARBA00051693"/>
    </source>
</evidence>
<evidence type="ECO:0000256" key="1">
    <source>
        <dbReference type="ARBA" id="ARBA00022527"/>
    </source>
</evidence>
<keyword evidence="5" id="KW-0418">Kinase</keyword>
<keyword evidence="15" id="KW-1185">Reference proteome</keyword>
<protein>
    <recommendedName>
        <fullName evidence="9">mitogen-activated protein kinase kinase</fullName>
        <ecNumber evidence="9">2.7.12.2</ecNumber>
    </recommendedName>
</protein>
<evidence type="ECO:0000256" key="5">
    <source>
        <dbReference type="ARBA" id="ARBA00022777"/>
    </source>
</evidence>
<comment type="catalytic activity">
    <reaction evidence="11">
        <text>L-threonyl-[protein] + ATP = O-phospho-L-threonyl-[protein] + ADP + H(+)</text>
        <dbReference type="Rhea" id="RHEA:46608"/>
        <dbReference type="Rhea" id="RHEA-COMP:11060"/>
        <dbReference type="Rhea" id="RHEA-COMP:11605"/>
        <dbReference type="ChEBI" id="CHEBI:15378"/>
        <dbReference type="ChEBI" id="CHEBI:30013"/>
        <dbReference type="ChEBI" id="CHEBI:30616"/>
        <dbReference type="ChEBI" id="CHEBI:61977"/>
        <dbReference type="ChEBI" id="CHEBI:456216"/>
        <dbReference type="EC" id="2.7.12.2"/>
    </reaction>
</comment>
<name>A0ABY6L458_9ARAC</name>
<evidence type="ECO:0000256" key="9">
    <source>
        <dbReference type="ARBA" id="ARBA00038999"/>
    </source>
</evidence>
<accession>A0ABY6L458</accession>
<dbReference type="PROSITE" id="PS50011">
    <property type="entry name" value="PROTEIN_KINASE_DOM"/>
    <property type="match status" value="2"/>
</dbReference>
<evidence type="ECO:0000256" key="8">
    <source>
        <dbReference type="ARBA" id="ARBA00038035"/>
    </source>
</evidence>
<dbReference type="EC" id="2.7.12.2" evidence="9"/>
<dbReference type="InterPro" id="IPR052468">
    <property type="entry name" value="Dual_spec_MAPK_kinase"/>
</dbReference>
<evidence type="ECO:0000259" key="13">
    <source>
        <dbReference type="PROSITE" id="PS50011"/>
    </source>
</evidence>
<evidence type="ECO:0000313" key="15">
    <source>
        <dbReference type="Proteomes" id="UP001235939"/>
    </source>
</evidence>
<dbReference type="Gene3D" id="3.30.200.20">
    <property type="entry name" value="Phosphorylase Kinase, domain 1"/>
    <property type="match status" value="2"/>
</dbReference>
<dbReference type="InterPro" id="IPR000719">
    <property type="entry name" value="Prot_kinase_dom"/>
</dbReference>
<reference evidence="14 15" key="1">
    <citation type="submission" date="2022-01" db="EMBL/GenBank/DDBJ databases">
        <title>A chromosomal length assembly of Cordylochernes scorpioides.</title>
        <authorList>
            <person name="Zeh D."/>
            <person name="Zeh J."/>
        </authorList>
    </citation>
    <scope>NUCLEOTIDE SEQUENCE [LARGE SCALE GENOMIC DNA]</scope>
    <source>
        <strain evidence="14">IN4F17</strain>
        <tissue evidence="14">Whole Body</tissue>
    </source>
</reference>
<keyword evidence="3" id="KW-0808">Transferase</keyword>
<dbReference type="InterPro" id="IPR011009">
    <property type="entry name" value="Kinase-like_dom_sf"/>
</dbReference>
<dbReference type="PANTHER" id="PTHR47238">
    <property type="entry name" value="MITOGEN-ACTIVATED PROTEIN KINASE KINASE 5"/>
    <property type="match status" value="1"/>
</dbReference>
<feature type="domain" description="Protein kinase" evidence="13">
    <location>
        <begin position="438"/>
        <end position="696"/>
    </location>
</feature>
<evidence type="ECO:0000256" key="7">
    <source>
        <dbReference type="ARBA" id="ARBA00023137"/>
    </source>
</evidence>
<dbReference type="SUPFAM" id="SSF56112">
    <property type="entry name" value="Protein kinase-like (PK-like)"/>
    <property type="match status" value="2"/>
</dbReference>
<comment type="catalytic activity">
    <reaction evidence="12">
        <text>L-tyrosyl-[protein] + ATP = O-phospho-L-tyrosyl-[protein] + ADP + H(+)</text>
        <dbReference type="Rhea" id="RHEA:10596"/>
        <dbReference type="Rhea" id="RHEA-COMP:10136"/>
        <dbReference type="Rhea" id="RHEA-COMP:20101"/>
        <dbReference type="ChEBI" id="CHEBI:15378"/>
        <dbReference type="ChEBI" id="CHEBI:30616"/>
        <dbReference type="ChEBI" id="CHEBI:46858"/>
        <dbReference type="ChEBI" id="CHEBI:61978"/>
        <dbReference type="ChEBI" id="CHEBI:456216"/>
        <dbReference type="EC" id="2.7.12.2"/>
    </reaction>
</comment>
<comment type="similarity">
    <text evidence="8">Belongs to the protein kinase superfamily. STE Ser/Thr protein kinase family. MAP kinase kinase subfamily.</text>
</comment>